<dbReference type="Proteomes" id="UP000029538">
    <property type="component" value="Unassembled WGS sequence"/>
</dbReference>
<name>A0A096BLJ9_9BACT</name>
<sequence>MANKKMKLIMYLYFVLFCCCTNTNNRKDSKEDFYTRTSGWDYMRIPLIKPFEVTCTDNVQWIVDTKIPPTTIQNIQGPSDVKRVGVYPPYILLYCKGEPIVSGQPVKEAWFIINANENRIYGFKTQKDFLLFASDCRLSNLKTFDVNNIWQSFSNGKALPWTKNIDKYKQ</sequence>
<gene>
    <name evidence="1" type="ORF">HMPREF0654_13255</name>
</gene>
<reference evidence="1 2" key="1">
    <citation type="submission" date="2014-07" db="EMBL/GenBank/DDBJ databases">
        <authorList>
            <person name="McCorrison J."/>
            <person name="Sanka R."/>
            <person name="Torralba M."/>
            <person name="Gillis M."/>
            <person name="Haft D.H."/>
            <person name="Methe B."/>
            <person name="Sutton G."/>
            <person name="Nelson K.E."/>
        </authorList>
    </citation>
    <scope>NUCLEOTIDE SEQUENCE [LARGE SCALE GENOMIC DNA]</scope>
    <source>
        <strain evidence="1 2">DNF00882</strain>
    </source>
</reference>
<dbReference type="EMBL" id="JRNR01000265">
    <property type="protein sequence ID" value="KGF43587.1"/>
    <property type="molecule type" value="Genomic_DNA"/>
</dbReference>
<accession>A0A096BLJ9</accession>
<evidence type="ECO:0000313" key="1">
    <source>
        <dbReference type="EMBL" id="KGF43587.1"/>
    </source>
</evidence>
<protein>
    <submittedName>
        <fullName evidence="1">Uncharacterized protein</fullName>
    </submittedName>
</protein>
<comment type="caution">
    <text evidence="1">The sequence shown here is derived from an EMBL/GenBank/DDBJ whole genome shotgun (WGS) entry which is preliminary data.</text>
</comment>
<organism evidence="1 2">
    <name type="scientific">Prevotella disiens DNF00882</name>
    <dbReference type="NCBI Taxonomy" id="1401075"/>
    <lineage>
        <taxon>Bacteria</taxon>
        <taxon>Pseudomonadati</taxon>
        <taxon>Bacteroidota</taxon>
        <taxon>Bacteroidia</taxon>
        <taxon>Bacteroidales</taxon>
        <taxon>Prevotellaceae</taxon>
        <taxon>Prevotella</taxon>
    </lineage>
</organism>
<dbReference type="AlphaFoldDB" id="A0A096BLJ9"/>
<dbReference type="RefSeq" id="WP_006046451.1">
    <property type="nucleotide sequence ID" value="NZ_JRNR01000265.1"/>
</dbReference>
<evidence type="ECO:0000313" key="2">
    <source>
        <dbReference type="Proteomes" id="UP000029538"/>
    </source>
</evidence>
<proteinExistence type="predicted"/>